<comment type="subcellular location">
    <subcellularLocation>
        <location evidence="2">Cell membrane</location>
        <topology evidence="2">Multi-pass membrane protein</topology>
    </subcellularLocation>
</comment>
<accession>A0A2T4JGP7</accession>
<evidence type="ECO:0000256" key="3">
    <source>
        <dbReference type="ARBA" id="ARBA00005119"/>
    </source>
</evidence>
<feature type="transmembrane region" description="Helical" evidence="19">
    <location>
        <begin position="171"/>
        <end position="204"/>
    </location>
</feature>
<keyword evidence="10 18" id="KW-0808">Transferase</keyword>
<comment type="pathway">
    <text evidence="3 18">Phospholipid metabolism; CDP-diacylglycerol biosynthesis; CDP-diacylglycerol from sn-glycerol 3-phosphate: step 3/3.</text>
</comment>
<evidence type="ECO:0000256" key="8">
    <source>
        <dbReference type="ARBA" id="ARBA00022475"/>
    </source>
</evidence>
<dbReference type="EC" id="2.7.7.41" evidence="6 18"/>
<feature type="transmembrane region" description="Helical" evidence="19">
    <location>
        <begin position="21"/>
        <end position="48"/>
    </location>
</feature>
<keyword evidence="8" id="KW-1003">Cell membrane</keyword>
<sequence>MSTAGQWGDLRARAISGVAMLAVGAAAIWAGGLWFAVLAIAVTGLMIWEVARMTAPDRAAEARALGALGAGVLAAVLALHSPFALVLLPLPGLVAALRPRRDRAVVLGYAFAVMLTGYGLVALREGLGVAAILWLVAVVVVSDVAGYFAGRTFGGPKFWPKVSPKKTWSGTVAGWLAAAVLGAGFAAAGLAGWGIVALSAAVAFAGQMGDIAESAIKRRNGVKDSSGLIPGHGGVLDRFDALTGAVVAVLVLGFFGSVPLPGGGF</sequence>
<gene>
    <name evidence="20" type="ORF">C5F46_10930</name>
</gene>
<evidence type="ECO:0000256" key="10">
    <source>
        <dbReference type="ARBA" id="ARBA00022679"/>
    </source>
</evidence>
<evidence type="ECO:0000256" key="17">
    <source>
        <dbReference type="ARBA" id="ARBA00023264"/>
    </source>
</evidence>
<evidence type="ECO:0000256" key="19">
    <source>
        <dbReference type="SAM" id="Phobius"/>
    </source>
</evidence>
<comment type="catalytic activity">
    <reaction evidence="1 18">
        <text>a 1,2-diacyl-sn-glycero-3-phosphate + CTP + H(+) = a CDP-1,2-diacyl-sn-glycerol + diphosphate</text>
        <dbReference type="Rhea" id="RHEA:16229"/>
        <dbReference type="ChEBI" id="CHEBI:15378"/>
        <dbReference type="ChEBI" id="CHEBI:33019"/>
        <dbReference type="ChEBI" id="CHEBI:37563"/>
        <dbReference type="ChEBI" id="CHEBI:58332"/>
        <dbReference type="ChEBI" id="CHEBI:58608"/>
        <dbReference type="EC" id="2.7.7.41"/>
    </reaction>
</comment>
<evidence type="ECO:0000256" key="2">
    <source>
        <dbReference type="ARBA" id="ARBA00004651"/>
    </source>
</evidence>
<keyword evidence="11 18" id="KW-0812">Transmembrane</keyword>
<evidence type="ECO:0000313" key="20">
    <source>
        <dbReference type="EMBL" id="PTE17089.1"/>
    </source>
</evidence>
<dbReference type="EMBL" id="PZKF01000024">
    <property type="protein sequence ID" value="PTE17089.1"/>
    <property type="molecule type" value="Genomic_DNA"/>
</dbReference>
<evidence type="ECO:0000256" key="7">
    <source>
        <dbReference type="ARBA" id="ARBA00019373"/>
    </source>
</evidence>
<dbReference type="RefSeq" id="WP_107325389.1">
    <property type="nucleotide sequence ID" value="NZ_PZKF01000024.1"/>
</dbReference>
<dbReference type="GO" id="GO:0005886">
    <property type="term" value="C:plasma membrane"/>
    <property type="evidence" value="ECO:0007669"/>
    <property type="project" value="UniProtKB-SubCell"/>
</dbReference>
<keyword evidence="21" id="KW-1185">Reference proteome</keyword>
<evidence type="ECO:0000256" key="18">
    <source>
        <dbReference type="RuleBase" id="RU003938"/>
    </source>
</evidence>
<comment type="pathway">
    <text evidence="4">Lipid metabolism.</text>
</comment>
<name>A0A2T4JGP7_9RHOB</name>
<keyword evidence="15 19" id="KW-0472">Membrane</keyword>
<evidence type="ECO:0000256" key="16">
    <source>
        <dbReference type="ARBA" id="ARBA00023209"/>
    </source>
</evidence>
<dbReference type="UniPathway" id="UPA00557">
    <property type="reaction ID" value="UER00614"/>
</dbReference>
<keyword evidence="9" id="KW-0444">Lipid biosynthesis</keyword>
<evidence type="ECO:0000256" key="5">
    <source>
        <dbReference type="ARBA" id="ARBA00010185"/>
    </source>
</evidence>
<dbReference type="PANTHER" id="PTHR46382">
    <property type="entry name" value="PHOSPHATIDATE CYTIDYLYLTRANSFERASE"/>
    <property type="match status" value="1"/>
</dbReference>
<dbReference type="PANTHER" id="PTHR46382:SF1">
    <property type="entry name" value="PHOSPHATIDATE CYTIDYLYLTRANSFERASE"/>
    <property type="match status" value="1"/>
</dbReference>
<comment type="caution">
    <text evidence="20">The sequence shown here is derived from an EMBL/GenBank/DDBJ whole genome shotgun (WGS) entry which is preliminary data.</text>
</comment>
<keyword evidence="16" id="KW-0594">Phospholipid biosynthesis</keyword>
<evidence type="ECO:0000256" key="15">
    <source>
        <dbReference type="ARBA" id="ARBA00023136"/>
    </source>
</evidence>
<dbReference type="GO" id="GO:0004605">
    <property type="term" value="F:phosphatidate cytidylyltransferase activity"/>
    <property type="evidence" value="ECO:0007669"/>
    <property type="project" value="UniProtKB-EC"/>
</dbReference>
<evidence type="ECO:0000256" key="6">
    <source>
        <dbReference type="ARBA" id="ARBA00012487"/>
    </source>
</evidence>
<dbReference type="Pfam" id="PF01148">
    <property type="entry name" value="CTP_transf_1"/>
    <property type="match status" value="1"/>
</dbReference>
<dbReference type="GO" id="GO:0016024">
    <property type="term" value="P:CDP-diacylglycerol biosynthetic process"/>
    <property type="evidence" value="ECO:0007669"/>
    <property type="project" value="UniProtKB-UniPathway"/>
</dbReference>
<evidence type="ECO:0000256" key="1">
    <source>
        <dbReference type="ARBA" id="ARBA00001698"/>
    </source>
</evidence>
<feature type="transmembrane region" description="Helical" evidence="19">
    <location>
        <begin position="241"/>
        <end position="260"/>
    </location>
</feature>
<evidence type="ECO:0000256" key="13">
    <source>
        <dbReference type="ARBA" id="ARBA00022989"/>
    </source>
</evidence>
<comment type="similarity">
    <text evidence="5 18">Belongs to the CDS family.</text>
</comment>
<evidence type="ECO:0000256" key="14">
    <source>
        <dbReference type="ARBA" id="ARBA00023098"/>
    </source>
</evidence>
<feature type="transmembrane region" description="Helical" evidence="19">
    <location>
        <begin position="129"/>
        <end position="150"/>
    </location>
</feature>
<evidence type="ECO:0000256" key="9">
    <source>
        <dbReference type="ARBA" id="ARBA00022516"/>
    </source>
</evidence>
<evidence type="ECO:0000313" key="21">
    <source>
        <dbReference type="Proteomes" id="UP000241899"/>
    </source>
</evidence>
<protein>
    <recommendedName>
        <fullName evidence="7 18">Phosphatidate cytidylyltransferase</fullName>
        <ecNumber evidence="6 18">2.7.7.41</ecNumber>
    </recommendedName>
</protein>
<keyword evidence="14" id="KW-0443">Lipid metabolism</keyword>
<evidence type="ECO:0000256" key="12">
    <source>
        <dbReference type="ARBA" id="ARBA00022695"/>
    </source>
</evidence>
<reference evidence="20 21" key="1">
    <citation type="submission" date="2018-03" db="EMBL/GenBank/DDBJ databases">
        <title>Rhodobacter veldkampii.</title>
        <authorList>
            <person name="Meyer T.E."/>
            <person name="Miller S."/>
            <person name="Lodha T."/>
            <person name="Gandham S."/>
            <person name="Chintalapati S."/>
            <person name="Chintalapati V.R."/>
        </authorList>
    </citation>
    <scope>NUCLEOTIDE SEQUENCE [LARGE SCALE GENOMIC DNA]</scope>
    <source>
        <strain evidence="20 21">DSM 11550</strain>
    </source>
</reference>
<evidence type="ECO:0000256" key="4">
    <source>
        <dbReference type="ARBA" id="ARBA00005189"/>
    </source>
</evidence>
<dbReference type="AlphaFoldDB" id="A0A2T4JGP7"/>
<dbReference type="InterPro" id="IPR000374">
    <property type="entry name" value="PC_trans"/>
</dbReference>
<proteinExistence type="inferred from homology"/>
<dbReference type="Proteomes" id="UP000241899">
    <property type="component" value="Unassembled WGS sequence"/>
</dbReference>
<keyword evidence="12 18" id="KW-0548">Nucleotidyltransferase</keyword>
<dbReference type="PROSITE" id="PS01315">
    <property type="entry name" value="CDS"/>
    <property type="match status" value="1"/>
</dbReference>
<dbReference type="OrthoDB" id="9799199at2"/>
<organism evidence="20 21">
    <name type="scientific">Phaeovulum veldkampii DSM 11550</name>
    <dbReference type="NCBI Taxonomy" id="1185920"/>
    <lineage>
        <taxon>Bacteria</taxon>
        <taxon>Pseudomonadati</taxon>
        <taxon>Pseudomonadota</taxon>
        <taxon>Alphaproteobacteria</taxon>
        <taxon>Rhodobacterales</taxon>
        <taxon>Paracoccaceae</taxon>
        <taxon>Phaeovulum</taxon>
    </lineage>
</organism>
<feature type="transmembrane region" description="Helical" evidence="19">
    <location>
        <begin position="68"/>
        <end position="97"/>
    </location>
</feature>
<keyword evidence="13 19" id="KW-1133">Transmembrane helix</keyword>
<keyword evidence="17" id="KW-1208">Phospholipid metabolism</keyword>
<feature type="transmembrane region" description="Helical" evidence="19">
    <location>
        <begin position="104"/>
        <end position="123"/>
    </location>
</feature>
<evidence type="ECO:0000256" key="11">
    <source>
        <dbReference type="ARBA" id="ARBA00022692"/>
    </source>
</evidence>